<proteinExistence type="predicted"/>
<accession>A0AAD9UKJ5</accession>
<organism evidence="1 2">
    <name type="scientific">Ridgeia piscesae</name>
    <name type="common">Tubeworm</name>
    <dbReference type="NCBI Taxonomy" id="27915"/>
    <lineage>
        <taxon>Eukaryota</taxon>
        <taxon>Metazoa</taxon>
        <taxon>Spiralia</taxon>
        <taxon>Lophotrochozoa</taxon>
        <taxon>Annelida</taxon>
        <taxon>Polychaeta</taxon>
        <taxon>Sedentaria</taxon>
        <taxon>Canalipalpata</taxon>
        <taxon>Sabellida</taxon>
        <taxon>Siboglinidae</taxon>
        <taxon>Ridgeia</taxon>
    </lineage>
</organism>
<sequence>MMSRLCTGPMLMPQYWILEVRRNSSRASREPKVEACTYTPRSWSRMEARTSFNAFAISSFQISVSSALCETYTGRPASDFSRSLAIILTPCAACTSL</sequence>
<dbReference type="AlphaFoldDB" id="A0AAD9UKJ5"/>
<protein>
    <submittedName>
        <fullName evidence="1">Uncharacterized protein</fullName>
    </submittedName>
</protein>
<dbReference type="EMBL" id="JAODUO010000019">
    <property type="protein sequence ID" value="KAK2192953.1"/>
    <property type="molecule type" value="Genomic_DNA"/>
</dbReference>
<keyword evidence="2" id="KW-1185">Reference proteome</keyword>
<reference evidence="1" key="1">
    <citation type="journal article" date="2023" name="Mol. Biol. Evol.">
        <title>Third-Generation Sequencing Reveals the Adaptive Role of the Epigenome in Three Deep-Sea Polychaetes.</title>
        <authorList>
            <person name="Perez M."/>
            <person name="Aroh O."/>
            <person name="Sun Y."/>
            <person name="Lan Y."/>
            <person name="Juniper S.K."/>
            <person name="Young C.R."/>
            <person name="Angers B."/>
            <person name="Qian P.Y."/>
        </authorList>
    </citation>
    <scope>NUCLEOTIDE SEQUENCE</scope>
    <source>
        <strain evidence="1">R07B-5</strain>
    </source>
</reference>
<name>A0AAD9UKJ5_RIDPI</name>
<comment type="caution">
    <text evidence="1">The sequence shown here is derived from an EMBL/GenBank/DDBJ whole genome shotgun (WGS) entry which is preliminary data.</text>
</comment>
<evidence type="ECO:0000313" key="1">
    <source>
        <dbReference type="EMBL" id="KAK2192953.1"/>
    </source>
</evidence>
<evidence type="ECO:0000313" key="2">
    <source>
        <dbReference type="Proteomes" id="UP001209878"/>
    </source>
</evidence>
<gene>
    <name evidence="1" type="ORF">NP493_19g02017</name>
</gene>
<dbReference type="Proteomes" id="UP001209878">
    <property type="component" value="Unassembled WGS sequence"/>
</dbReference>